<dbReference type="Proteomes" id="UP000437065">
    <property type="component" value="Unassembled WGS sequence"/>
</dbReference>
<dbReference type="RefSeq" id="WP_159664710.1">
    <property type="nucleotide sequence ID" value="NZ_WUUS01000003.1"/>
</dbReference>
<protein>
    <submittedName>
        <fullName evidence="2">Uncharacterized protein</fullName>
    </submittedName>
</protein>
<name>A0A6B0T3C4_9EURY</name>
<feature type="region of interest" description="Disordered" evidence="1">
    <location>
        <begin position="1"/>
        <end position="28"/>
    </location>
</feature>
<dbReference type="EMBL" id="WUUS01000003">
    <property type="protein sequence ID" value="MXR41009.1"/>
    <property type="molecule type" value="Genomic_DNA"/>
</dbReference>
<keyword evidence="3" id="KW-1185">Reference proteome</keyword>
<comment type="caution">
    <text evidence="2">The sequence shown here is derived from an EMBL/GenBank/DDBJ whole genome shotgun (WGS) entry which is preliminary data.</text>
</comment>
<organism evidence="2 3">
    <name type="scientific">Halobaculum saliterrae</name>
    <dbReference type="NCBI Taxonomy" id="2073113"/>
    <lineage>
        <taxon>Archaea</taxon>
        <taxon>Methanobacteriati</taxon>
        <taxon>Methanobacteriota</taxon>
        <taxon>Stenosarchaea group</taxon>
        <taxon>Halobacteria</taxon>
        <taxon>Halobacteriales</taxon>
        <taxon>Haloferacaceae</taxon>
        <taxon>Halobaculum</taxon>
    </lineage>
</organism>
<dbReference type="AlphaFoldDB" id="A0A6B0T3C4"/>
<dbReference type="OrthoDB" id="200049at2157"/>
<accession>A0A6B0T3C4</accession>
<reference evidence="2 3" key="1">
    <citation type="submission" date="2019-12" db="EMBL/GenBank/DDBJ databases">
        <title>Isolation and characterization of three novel carbon monoxide-oxidizing members of Halobacteria from salione crusts and soils.</title>
        <authorList>
            <person name="Myers M.R."/>
            <person name="King G.M."/>
        </authorList>
    </citation>
    <scope>NUCLEOTIDE SEQUENCE [LARGE SCALE GENOMIC DNA]</scope>
    <source>
        <strain evidence="2 3">WSA2</strain>
    </source>
</reference>
<evidence type="ECO:0000256" key="1">
    <source>
        <dbReference type="SAM" id="MobiDB-lite"/>
    </source>
</evidence>
<sequence length="268" mass="29467">MPEDQTTPLVDPQSLARTYNPQSYPDPANLLEDYDRVMEYASKHPDHGRTRVGTALELPPSRVRTWIEGGKPDAVHAVETAQELGWLDTTPQDPLGDACAVLAAGIYTCGSIDTARVVPAWNPTTRIARSLITHALDVVGTGVTLRHADEPDRPTEIIPATNASVFGRILVCLGVPQGDFTMVESLPNWIDQLSTGTRRTLALLWMCERATVHQEKDTLVIQGRSRGEFYRRTVASLIREIVDEPVNVTDHNVIISAAAARSLPTVFR</sequence>
<gene>
    <name evidence="2" type="ORF">GRX01_06595</name>
</gene>
<evidence type="ECO:0000313" key="2">
    <source>
        <dbReference type="EMBL" id="MXR41009.1"/>
    </source>
</evidence>
<proteinExistence type="predicted"/>
<evidence type="ECO:0000313" key="3">
    <source>
        <dbReference type="Proteomes" id="UP000437065"/>
    </source>
</evidence>